<dbReference type="InterPro" id="IPR037682">
    <property type="entry name" value="TonB_C"/>
</dbReference>
<evidence type="ECO:0000256" key="4">
    <source>
        <dbReference type="ARBA" id="ARBA00023136"/>
    </source>
</evidence>
<comment type="caution">
    <text evidence="8">The sequence shown here is derived from an EMBL/GenBank/DDBJ whole genome shotgun (WGS) entry which is preliminary data.</text>
</comment>
<feature type="region of interest" description="Disordered" evidence="5">
    <location>
        <begin position="225"/>
        <end position="250"/>
    </location>
</feature>
<evidence type="ECO:0000313" key="8">
    <source>
        <dbReference type="EMBL" id="MFG6447610.1"/>
    </source>
</evidence>
<evidence type="ECO:0000256" key="5">
    <source>
        <dbReference type="SAM" id="MobiDB-lite"/>
    </source>
</evidence>
<feature type="compositionally biased region" description="Pro residues" evidence="5">
    <location>
        <begin position="191"/>
        <end position="200"/>
    </location>
</feature>
<dbReference type="RefSeq" id="WP_394459100.1">
    <property type="nucleotide sequence ID" value="NZ_JBIGHZ010000002.1"/>
</dbReference>
<comment type="subcellular location">
    <subcellularLocation>
        <location evidence="1">Membrane</location>
        <topology evidence="1">Single-pass membrane protein</topology>
    </subcellularLocation>
</comment>
<dbReference type="Pfam" id="PF03544">
    <property type="entry name" value="TonB_C"/>
    <property type="match status" value="1"/>
</dbReference>
<feature type="region of interest" description="Disordered" evidence="5">
    <location>
        <begin position="191"/>
        <end position="210"/>
    </location>
</feature>
<evidence type="ECO:0000256" key="2">
    <source>
        <dbReference type="ARBA" id="ARBA00022692"/>
    </source>
</evidence>
<name>A0ABW7FTM1_9BURK</name>
<evidence type="ECO:0000259" key="7">
    <source>
        <dbReference type="PROSITE" id="PS52015"/>
    </source>
</evidence>
<dbReference type="PROSITE" id="PS52015">
    <property type="entry name" value="TONB_CTD"/>
    <property type="match status" value="1"/>
</dbReference>
<dbReference type="PANTHER" id="PTHR35813:SF1">
    <property type="entry name" value="INNER MEMBRANE PROTEIN YBAN"/>
    <property type="match status" value="1"/>
</dbReference>
<proteinExistence type="predicted"/>
<dbReference type="InterPro" id="IPR007401">
    <property type="entry name" value="DUF454"/>
</dbReference>
<feature type="transmembrane region" description="Helical" evidence="6">
    <location>
        <begin position="105"/>
        <end position="121"/>
    </location>
</feature>
<reference evidence="8 9" key="1">
    <citation type="submission" date="2024-08" db="EMBL/GenBank/DDBJ databases">
        <authorList>
            <person name="Lu H."/>
        </authorList>
    </citation>
    <scope>NUCLEOTIDE SEQUENCE [LARGE SCALE GENOMIC DNA]</scope>
    <source>
        <strain evidence="8 9">BYS180W</strain>
    </source>
</reference>
<accession>A0ABW7FTM1</accession>
<organism evidence="8 9">
    <name type="scientific">Roseateles rivi</name>
    <dbReference type="NCBI Taxonomy" id="3299028"/>
    <lineage>
        <taxon>Bacteria</taxon>
        <taxon>Pseudomonadati</taxon>
        <taxon>Pseudomonadota</taxon>
        <taxon>Betaproteobacteria</taxon>
        <taxon>Burkholderiales</taxon>
        <taxon>Sphaerotilaceae</taxon>
        <taxon>Roseateles</taxon>
    </lineage>
</organism>
<feature type="transmembrane region" description="Helical" evidence="6">
    <location>
        <begin position="12"/>
        <end position="45"/>
    </location>
</feature>
<dbReference type="PANTHER" id="PTHR35813">
    <property type="entry name" value="INNER MEMBRANE PROTEIN YBAN"/>
    <property type="match status" value="1"/>
</dbReference>
<evidence type="ECO:0000256" key="6">
    <source>
        <dbReference type="SAM" id="Phobius"/>
    </source>
</evidence>
<evidence type="ECO:0000256" key="1">
    <source>
        <dbReference type="ARBA" id="ARBA00004167"/>
    </source>
</evidence>
<feature type="transmembrane region" description="Helical" evidence="6">
    <location>
        <begin position="142"/>
        <end position="160"/>
    </location>
</feature>
<gene>
    <name evidence="8" type="ORF">ACG0Z6_05065</name>
</gene>
<dbReference type="EMBL" id="JBIGHZ010000002">
    <property type="protein sequence ID" value="MFG6447610.1"/>
    <property type="molecule type" value="Genomic_DNA"/>
</dbReference>
<sequence length="369" mass="38982">MSTLAPWLRWPLLALGGLCLGLALLGAVLPLLPSTVFVIAAAACFCRASPRAQAWLWAHPQLGPPLRAWQQYGALSRRSKAAACAGMAMGLGVLGTSAMAPRVSVWGSALVLAAVALYLLTRPTLSRGQVRPALRGWRPRAARWPGVLGVTIPCALLAVLCWHKPEQHRPQAPHPAPIMVRLPLDAALPAPPLEPAPLPQAQPQRPEAPPLLLAPLLPDVLEPAAAAPAPSAKAHSRSTASTPNTHAEAPAPALPATAVAASPALPPAATLSRSGQDSWEGRVLAHLERYRQYPAAERAQRIQGVSYVRLRLNRQGQLLQLALLRSSGHGGLDRAALATLRRAAPLPAIPAGLPEELELQLPVEFFLQG</sequence>
<dbReference type="SUPFAM" id="SSF74653">
    <property type="entry name" value="TolA/TonB C-terminal domain"/>
    <property type="match status" value="1"/>
</dbReference>
<keyword evidence="2 6" id="KW-0812">Transmembrane</keyword>
<dbReference type="NCBIfam" id="TIGR01352">
    <property type="entry name" value="tonB_Cterm"/>
    <property type="match status" value="1"/>
</dbReference>
<keyword evidence="4 6" id="KW-0472">Membrane</keyword>
<keyword evidence="3 6" id="KW-1133">Transmembrane helix</keyword>
<feature type="domain" description="TonB C-terminal" evidence="7">
    <location>
        <begin position="278"/>
        <end position="369"/>
    </location>
</feature>
<evidence type="ECO:0000313" key="9">
    <source>
        <dbReference type="Proteomes" id="UP001606099"/>
    </source>
</evidence>
<dbReference type="Gene3D" id="3.30.1150.10">
    <property type="match status" value="1"/>
</dbReference>
<keyword evidence="9" id="KW-1185">Reference proteome</keyword>
<dbReference type="Pfam" id="PF04304">
    <property type="entry name" value="DUF454"/>
    <property type="match status" value="1"/>
</dbReference>
<dbReference type="InterPro" id="IPR006260">
    <property type="entry name" value="TonB/TolA_C"/>
</dbReference>
<feature type="compositionally biased region" description="Low complexity" evidence="5">
    <location>
        <begin position="201"/>
        <end position="210"/>
    </location>
</feature>
<protein>
    <submittedName>
        <fullName evidence="8">TonB family protein</fullName>
    </submittedName>
</protein>
<dbReference type="Proteomes" id="UP001606099">
    <property type="component" value="Unassembled WGS sequence"/>
</dbReference>
<evidence type="ECO:0000256" key="3">
    <source>
        <dbReference type="ARBA" id="ARBA00022989"/>
    </source>
</evidence>